<dbReference type="PRINTS" id="PR00598">
    <property type="entry name" value="HTHMARR"/>
</dbReference>
<dbReference type="GO" id="GO:0006950">
    <property type="term" value="P:response to stress"/>
    <property type="evidence" value="ECO:0007669"/>
    <property type="project" value="TreeGrafter"/>
</dbReference>
<evidence type="ECO:0000256" key="1">
    <source>
        <dbReference type="SAM" id="MobiDB-lite"/>
    </source>
</evidence>
<dbReference type="Proteomes" id="UP000186218">
    <property type="component" value="Unassembled WGS sequence"/>
</dbReference>
<dbReference type="GO" id="GO:0003677">
    <property type="term" value="F:DNA binding"/>
    <property type="evidence" value="ECO:0007669"/>
    <property type="project" value="UniProtKB-KW"/>
</dbReference>
<dbReference type="PANTHER" id="PTHR33164">
    <property type="entry name" value="TRANSCRIPTIONAL REGULATOR, MARR FAMILY"/>
    <property type="match status" value="1"/>
</dbReference>
<evidence type="ECO:0000259" key="2">
    <source>
        <dbReference type="PROSITE" id="PS50995"/>
    </source>
</evidence>
<dbReference type="Pfam" id="PF01047">
    <property type="entry name" value="MarR"/>
    <property type="match status" value="1"/>
</dbReference>
<dbReference type="SMART" id="SM00347">
    <property type="entry name" value="HTH_MARR"/>
    <property type="match status" value="1"/>
</dbReference>
<dbReference type="STRING" id="1344003.SAMN05445060_0920"/>
<feature type="region of interest" description="Disordered" evidence="1">
    <location>
        <begin position="1"/>
        <end position="21"/>
    </location>
</feature>
<evidence type="ECO:0000313" key="3">
    <source>
        <dbReference type="EMBL" id="SIR79563.1"/>
    </source>
</evidence>
<organism evidence="3 4">
    <name type="scientific">Williamsia sterculiae</name>
    <dbReference type="NCBI Taxonomy" id="1344003"/>
    <lineage>
        <taxon>Bacteria</taxon>
        <taxon>Bacillati</taxon>
        <taxon>Actinomycetota</taxon>
        <taxon>Actinomycetes</taxon>
        <taxon>Mycobacteriales</taxon>
        <taxon>Nocardiaceae</taxon>
        <taxon>Williamsia</taxon>
    </lineage>
</organism>
<dbReference type="Gene3D" id="1.10.10.10">
    <property type="entry name" value="Winged helix-like DNA-binding domain superfamily/Winged helix DNA-binding domain"/>
    <property type="match status" value="1"/>
</dbReference>
<keyword evidence="3" id="KW-0238">DNA-binding</keyword>
<dbReference type="InterPro" id="IPR036388">
    <property type="entry name" value="WH-like_DNA-bd_sf"/>
</dbReference>
<feature type="domain" description="HTH marR-type" evidence="2">
    <location>
        <begin position="24"/>
        <end position="170"/>
    </location>
</feature>
<dbReference type="PANTHER" id="PTHR33164:SF99">
    <property type="entry name" value="MARR FAMILY REGULATORY PROTEIN"/>
    <property type="match status" value="1"/>
</dbReference>
<gene>
    <name evidence="3" type="ORF">SAMN05445060_0920</name>
</gene>
<dbReference type="AlphaFoldDB" id="A0A1N7DUS2"/>
<dbReference type="GO" id="GO:0003700">
    <property type="term" value="F:DNA-binding transcription factor activity"/>
    <property type="evidence" value="ECO:0007669"/>
    <property type="project" value="InterPro"/>
</dbReference>
<dbReference type="EMBL" id="FTNT01000002">
    <property type="protein sequence ID" value="SIR79563.1"/>
    <property type="molecule type" value="Genomic_DNA"/>
</dbReference>
<proteinExistence type="predicted"/>
<dbReference type="InterPro" id="IPR036390">
    <property type="entry name" value="WH_DNA-bd_sf"/>
</dbReference>
<dbReference type="InterPro" id="IPR039422">
    <property type="entry name" value="MarR/SlyA-like"/>
</dbReference>
<evidence type="ECO:0000313" key="4">
    <source>
        <dbReference type="Proteomes" id="UP000186218"/>
    </source>
</evidence>
<reference evidence="3 4" key="1">
    <citation type="submission" date="2017-01" db="EMBL/GenBank/DDBJ databases">
        <authorList>
            <person name="Mah S.A."/>
            <person name="Swanson W.J."/>
            <person name="Moy G.W."/>
            <person name="Vacquier V.D."/>
        </authorList>
    </citation>
    <scope>NUCLEOTIDE SEQUENCE [LARGE SCALE GENOMIC DNA]</scope>
    <source>
        <strain evidence="3 4">CPCC 203464</strain>
    </source>
</reference>
<sequence>MCYDPVMSDESQRGELQCPDGTGDDDLAGAWHTLTVRYHRLQCEIDRVLQHKHQISASEFEVLERLSGVDQCKLRMSELSGQVHLSQSALSRLVAGLEKDGLAQRTMCDNDRRSVFAALTPDGAAKYVEARPTQRQILRTEVAAGGGLCGTAALADRGPARTAGEPVSTN</sequence>
<protein>
    <submittedName>
        <fullName evidence="3">DNA-binding transcriptional regulator, MarR family</fullName>
    </submittedName>
</protein>
<dbReference type="PROSITE" id="PS50995">
    <property type="entry name" value="HTH_MARR_2"/>
    <property type="match status" value="1"/>
</dbReference>
<name>A0A1N7DUS2_9NOCA</name>
<accession>A0A1N7DUS2</accession>
<dbReference type="InterPro" id="IPR000835">
    <property type="entry name" value="HTH_MarR-typ"/>
</dbReference>
<dbReference type="SUPFAM" id="SSF46785">
    <property type="entry name" value="Winged helix' DNA-binding domain"/>
    <property type="match status" value="1"/>
</dbReference>
<keyword evidence="4" id="KW-1185">Reference proteome</keyword>